<evidence type="ECO:0000313" key="10">
    <source>
        <dbReference type="Proteomes" id="UP000473325"/>
    </source>
</evidence>
<organism evidence="9 10">
    <name type="scientific">Nocardioides flavescens</name>
    <dbReference type="NCBI Taxonomy" id="2691959"/>
    <lineage>
        <taxon>Bacteria</taxon>
        <taxon>Bacillati</taxon>
        <taxon>Actinomycetota</taxon>
        <taxon>Actinomycetes</taxon>
        <taxon>Propionibacteriales</taxon>
        <taxon>Nocardioidaceae</taxon>
        <taxon>Nocardioides</taxon>
    </lineage>
</organism>
<dbReference type="InterPro" id="IPR018035">
    <property type="entry name" value="Flagellar_FliH/T3SS_HrpE"/>
</dbReference>
<dbReference type="PANTHER" id="PTHR34982">
    <property type="entry name" value="YOP PROTEINS TRANSLOCATION PROTEIN L"/>
    <property type="match status" value="1"/>
</dbReference>
<dbReference type="GO" id="GO:0015031">
    <property type="term" value="P:protein transport"/>
    <property type="evidence" value="ECO:0007669"/>
    <property type="project" value="UniProtKB-KW"/>
</dbReference>
<evidence type="ECO:0000259" key="8">
    <source>
        <dbReference type="Pfam" id="PF02108"/>
    </source>
</evidence>
<comment type="function">
    <text evidence="1">Needed for flagellar regrowth and assembly.</text>
</comment>
<evidence type="ECO:0000256" key="7">
    <source>
        <dbReference type="SAM" id="Coils"/>
    </source>
</evidence>
<keyword evidence="6" id="KW-1006">Bacterial flagellum protein export</keyword>
<comment type="caution">
    <text evidence="9">The sequence shown here is derived from an EMBL/GenBank/DDBJ whole genome shotgun (WGS) entry which is preliminary data.</text>
</comment>
<keyword evidence="5" id="KW-0653">Protein transport</keyword>
<evidence type="ECO:0000313" key="9">
    <source>
        <dbReference type="EMBL" id="MXG87952.1"/>
    </source>
</evidence>
<evidence type="ECO:0000256" key="5">
    <source>
        <dbReference type="ARBA" id="ARBA00022927"/>
    </source>
</evidence>
<dbReference type="InterPro" id="IPR051472">
    <property type="entry name" value="T3SS_Stator/FliH"/>
</dbReference>
<evidence type="ECO:0000256" key="2">
    <source>
        <dbReference type="ARBA" id="ARBA00006602"/>
    </source>
</evidence>
<gene>
    <name evidence="9" type="ORF">GRQ65_00120</name>
</gene>
<dbReference type="Pfam" id="PF02108">
    <property type="entry name" value="FliH"/>
    <property type="match status" value="1"/>
</dbReference>
<comment type="similarity">
    <text evidence="2">Belongs to the FliH family.</text>
</comment>
<evidence type="ECO:0000256" key="1">
    <source>
        <dbReference type="ARBA" id="ARBA00003041"/>
    </source>
</evidence>
<name>A0A6L7EX77_9ACTN</name>
<dbReference type="GO" id="GO:0044781">
    <property type="term" value="P:bacterial-type flagellum organization"/>
    <property type="evidence" value="ECO:0007669"/>
    <property type="project" value="UniProtKB-KW"/>
</dbReference>
<evidence type="ECO:0000256" key="6">
    <source>
        <dbReference type="ARBA" id="ARBA00023225"/>
    </source>
</evidence>
<evidence type="ECO:0000256" key="4">
    <source>
        <dbReference type="ARBA" id="ARBA00022795"/>
    </source>
</evidence>
<proteinExistence type="inferred from homology"/>
<feature type="coiled-coil region" evidence="7">
    <location>
        <begin position="62"/>
        <end position="98"/>
    </location>
</feature>
<evidence type="ECO:0000256" key="3">
    <source>
        <dbReference type="ARBA" id="ARBA00022448"/>
    </source>
</evidence>
<keyword evidence="3" id="KW-0813">Transport</keyword>
<keyword evidence="10" id="KW-1185">Reference proteome</keyword>
<keyword evidence="7" id="KW-0175">Coiled coil</keyword>
<protein>
    <recommendedName>
        <fullName evidence="8">Flagellar assembly protein FliH/Type III secretion system HrpE domain-containing protein</fullName>
    </recommendedName>
</protein>
<accession>A0A6L7EX77</accession>
<dbReference type="PANTHER" id="PTHR34982:SF1">
    <property type="entry name" value="FLAGELLAR ASSEMBLY PROTEIN FLIH"/>
    <property type="match status" value="1"/>
</dbReference>
<keyword evidence="4" id="KW-1005">Bacterial flagellum biogenesis</keyword>
<feature type="domain" description="Flagellar assembly protein FliH/Type III secretion system HrpE" evidence="8">
    <location>
        <begin position="96"/>
        <end position="218"/>
    </location>
</feature>
<dbReference type="RefSeq" id="WP_160873957.1">
    <property type="nucleotide sequence ID" value="NZ_WUEK01000001.1"/>
</dbReference>
<dbReference type="Proteomes" id="UP000473325">
    <property type="component" value="Unassembled WGS sequence"/>
</dbReference>
<dbReference type="GO" id="GO:0005829">
    <property type="term" value="C:cytosol"/>
    <property type="evidence" value="ECO:0007669"/>
    <property type="project" value="TreeGrafter"/>
</dbReference>
<reference evidence="9 10" key="1">
    <citation type="submission" date="2019-12" db="EMBL/GenBank/DDBJ databases">
        <authorList>
            <person name="Kun Z."/>
        </authorList>
    </citation>
    <scope>NUCLEOTIDE SEQUENCE [LARGE SCALE GENOMIC DNA]</scope>
    <source>
        <strain evidence="9 10">YIM 123512</strain>
    </source>
</reference>
<sequence length="224" mass="23421">MTSSSSFAPLATPELRSGDLTRFGDASALGDAVTEHVLGNLVAEARQAARAQGYAVGWGEGRRAAAAQAAQEAAEREAQEAERRARAEREHLELLRSVAAAAHALAGAADEARARVEDQAVDLARELTETMVGHELRSAPDTAADVAARVLAEAPAGAAYELRVHPVTAAALTGPELSAAFTDTGVRVVPDPTLAFADAVVEIDDRVLDLRVTAALERVREVLS</sequence>
<dbReference type="EMBL" id="WUEK01000001">
    <property type="protein sequence ID" value="MXG87952.1"/>
    <property type="molecule type" value="Genomic_DNA"/>
</dbReference>
<dbReference type="AlphaFoldDB" id="A0A6L7EX77"/>